<dbReference type="Proteomes" id="UP000070263">
    <property type="component" value="Unassembled WGS sequence"/>
</dbReference>
<keyword evidence="1" id="KW-1133">Transmembrane helix</keyword>
<keyword evidence="3" id="KW-1185">Reference proteome</keyword>
<sequence length="148" mass="16736">MIFEDNKGIMVLSIAVVTTLAITGIFMYAKRPTAMIIARGGEKKIELVHKGGNDLYWRELRISVTSGRNSKPVFENPTDGKYPLGSENKSLAEIYNVFSKGMTVNIYRTTQGKILVEENEYHLKIEHKPSNLILMDMNARVKRVFRGA</sequence>
<reference evidence="2 3" key="1">
    <citation type="journal article" date="2016" name="Sci. Rep.">
        <title>Metabolic traits of an uncultured archaeal lineage -MSBL1- from brine pools of the Red Sea.</title>
        <authorList>
            <person name="Mwirichia R."/>
            <person name="Alam I."/>
            <person name="Rashid M."/>
            <person name="Vinu M."/>
            <person name="Ba-Alawi W."/>
            <person name="Anthony Kamau A."/>
            <person name="Kamanda Ngugi D."/>
            <person name="Goker M."/>
            <person name="Klenk H.P."/>
            <person name="Bajic V."/>
            <person name="Stingl U."/>
        </authorList>
    </citation>
    <scope>NUCLEOTIDE SEQUENCE [LARGE SCALE GENOMIC DNA]</scope>
    <source>
        <strain evidence="2">SCGC-AAA382A20</strain>
    </source>
</reference>
<dbReference type="EMBL" id="LHYE01000021">
    <property type="protein sequence ID" value="KXB06992.1"/>
    <property type="molecule type" value="Genomic_DNA"/>
</dbReference>
<evidence type="ECO:0000256" key="1">
    <source>
        <dbReference type="SAM" id="Phobius"/>
    </source>
</evidence>
<dbReference type="AlphaFoldDB" id="A0A133VKM3"/>
<protein>
    <recommendedName>
        <fullName evidence="4">Archaeal Type IV pilin N-terminal domain-containing protein</fullName>
    </recommendedName>
</protein>
<evidence type="ECO:0008006" key="4">
    <source>
        <dbReference type="Google" id="ProtNLM"/>
    </source>
</evidence>
<keyword evidence="1" id="KW-0812">Transmembrane</keyword>
<comment type="caution">
    <text evidence="2">The sequence shown here is derived from an EMBL/GenBank/DDBJ whole genome shotgun (WGS) entry which is preliminary data.</text>
</comment>
<gene>
    <name evidence="2" type="ORF">AKJ51_02315</name>
</gene>
<keyword evidence="1" id="KW-0472">Membrane</keyword>
<evidence type="ECO:0000313" key="3">
    <source>
        <dbReference type="Proteomes" id="UP000070263"/>
    </source>
</evidence>
<feature type="transmembrane region" description="Helical" evidence="1">
    <location>
        <begin position="6"/>
        <end position="29"/>
    </location>
</feature>
<name>A0A133VKM3_9EURY</name>
<proteinExistence type="predicted"/>
<organism evidence="2 3">
    <name type="scientific">candidate division MSBL1 archaeon SCGC-AAA382A20</name>
    <dbReference type="NCBI Taxonomy" id="1698280"/>
    <lineage>
        <taxon>Archaea</taxon>
        <taxon>Methanobacteriati</taxon>
        <taxon>Methanobacteriota</taxon>
        <taxon>candidate division MSBL1</taxon>
    </lineage>
</organism>
<evidence type="ECO:0000313" key="2">
    <source>
        <dbReference type="EMBL" id="KXB06992.1"/>
    </source>
</evidence>
<accession>A0A133VKM3</accession>